<evidence type="ECO:0000256" key="6">
    <source>
        <dbReference type="ARBA" id="ARBA00023163"/>
    </source>
</evidence>
<comment type="subcellular location">
    <subcellularLocation>
        <location evidence="1">Nucleus</location>
    </subcellularLocation>
</comment>
<dbReference type="InterPro" id="IPR003591">
    <property type="entry name" value="Leu-rich_rpt_typical-subtyp"/>
</dbReference>
<feature type="region of interest" description="Disordered" evidence="9">
    <location>
        <begin position="1588"/>
        <end position="1613"/>
    </location>
</feature>
<evidence type="ECO:0000256" key="4">
    <source>
        <dbReference type="ARBA" id="ARBA00023015"/>
    </source>
</evidence>
<dbReference type="SUPFAM" id="SSF52058">
    <property type="entry name" value="L domain-like"/>
    <property type="match status" value="2"/>
</dbReference>
<organism evidence="11 12">
    <name type="scientific">Durio zibethinus</name>
    <name type="common">Durian</name>
    <dbReference type="NCBI Taxonomy" id="66656"/>
    <lineage>
        <taxon>Eukaryota</taxon>
        <taxon>Viridiplantae</taxon>
        <taxon>Streptophyta</taxon>
        <taxon>Embryophyta</taxon>
        <taxon>Tracheophyta</taxon>
        <taxon>Spermatophyta</taxon>
        <taxon>Magnoliopsida</taxon>
        <taxon>eudicotyledons</taxon>
        <taxon>Gunneridae</taxon>
        <taxon>Pentapetalae</taxon>
        <taxon>rosids</taxon>
        <taxon>malvids</taxon>
        <taxon>Malvales</taxon>
        <taxon>Malvaceae</taxon>
        <taxon>Helicteroideae</taxon>
        <taxon>Durio</taxon>
    </lineage>
</organism>
<evidence type="ECO:0000256" key="8">
    <source>
        <dbReference type="ARBA" id="ARBA00060850"/>
    </source>
</evidence>
<keyword evidence="5" id="KW-0238">DNA-binding</keyword>
<feature type="domain" description="WRKY" evidence="10">
    <location>
        <begin position="1277"/>
        <end position="1344"/>
    </location>
</feature>
<dbReference type="GeneID" id="111313193"/>
<keyword evidence="4" id="KW-0805">Transcription regulation</keyword>
<accession>A0A6P6AXE8</accession>
<comment type="similarity">
    <text evidence="8">Belongs to the WRKY group III family.</text>
</comment>
<dbReference type="GO" id="GO:0000976">
    <property type="term" value="F:transcription cis-regulatory region binding"/>
    <property type="evidence" value="ECO:0007669"/>
    <property type="project" value="TreeGrafter"/>
</dbReference>
<dbReference type="Pfam" id="PF03106">
    <property type="entry name" value="WRKY"/>
    <property type="match status" value="4"/>
</dbReference>
<dbReference type="InterPro" id="IPR032675">
    <property type="entry name" value="LRR_dom_sf"/>
</dbReference>
<dbReference type="PANTHER" id="PTHR32096:SF115">
    <property type="entry name" value="WRKY TRANSCRIPTION FACTOR 30-RELATED"/>
    <property type="match status" value="1"/>
</dbReference>
<evidence type="ECO:0000259" key="10">
    <source>
        <dbReference type="PROSITE" id="PS50811"/>
    </source>
</evidence>
<dbReference type="FunFam" id="2.20.25.80:FF:000009">
    <property type="entry name" value="WRKY transcription factor 53"/>
    <property type="match status" value="1"/>
</dbReference>
<name>A0A6P6AXE8_DURZI</name>
<dbReference type="Gene3D" id="3.80.10.10">
    <property type="entry name" value="Ribonuclease Inhibitor"/>
    <property type="match status" value="4"/>
</dbReference>
<protein>
    <submittedName>
        <fullName evidence="12">Uncharacterized protein LOC111313193 isoform X1</fullName>
    </submittedName>
</protein>
<sequence>MQQSFPKASGSRLPELRKKEEWAAKEIHLADDKHKVSELPKSPNYSSLIALYLQGNYERTAVPPLFFRRMALLQVLDLSHTSIKSLPKSLPKLVSLKKLSLRGCELFMELSPQVGKLKNLEELDLDETQIIDLPSEIGRLVKLSHLRVSFYHICGKKKSKSNFVIHPEAISVLSQLAELSIDVNPADKRWDDSVEAVVKEACNSKTLKTLSLYLPKFQLLDNISLIYPSLPHFKFTVGHHKRRIISRVPHEVEAEFRNWDKCLKFVNGESIPIEIEAVLKYSSSFFLDNHATAMNLSEFGIENMKRLKFCLLAECNKMETLIDGQMHDERNEDDQSESDTGSAEHVLESLEYLSIYYMENLWSLWRGPNRCGCMSRLKFLALHTCPQLRHIFSRTLFENFVNLEEIIVEDCPQVTSLVSRASVKPMMSNKFFPSLKRLLLLYLPRLVSISNGLLITPKLESIGFYNCPKLKSISKVELSSKTLKIIKGERQWWEDLNWNETEWGNRPDYLMHMFSPISNEKDVMTQLTEDRDLLEATIQNVGQQQEYFVRQDLLDLTESVHHNSAKMQQSVPMASGSGLPKLRKEEEWAAKEIHLTDDKHNVFELPKSPYCSSLIALYLQGNYKLTAIPPQFFRRMALLQVLDLSHTSIKSLPKSLPKLVSLKKLWLRGCELFMELSPQVGKLKNLEELYLDETQIMDLPSEIGKLVKLSHLRVSFYHSCGKKKSKSNFVIHPETISVLSQLAELSIEVNPADKRWDDLVEAVVKEVCNSKTLKTLSLHLPKFQLLDNLSLIYPSLSHFSFTVGHRKNRIVSRVPYEVEAEFRNWDKCLKFVNGENIPIEIEAVLKYSSSFFLDNHATAMNLSEFGIKNMKGLKFCLLAECNKMETLIDGEINDERNEDDQSKSDLGSAEHLLESLEYLSIYYMENLWSIWRGRNRYGCMSKLKFLALHTCPQLRNIFSHTLLENFVNLEEIIVEDCPQVTSLVSHASVKPMMSNKFLPSLKRLLLLYLPGLISISNGLLIAPKLESIGFYNCPKLKSLSKMELSSKTLKIIKGECQWWEDLNWNETERGTRPDYLMRIFTPIRNEKDVMTQLTEDRDLLDATIQNEGQQQDDEKLLEVSTEDHKHQCSGNCGSLLLDYKEERIPGTDVTKSPSSCILPSNPLTGTNVTKCPSACILPSNSWTGTDLTNSSSSCILPFNPLRTFDAPKQALSFFSSEKNKRLEDCYFDQAAEICEVDVDEDEPKAKRSNCTENENKGVIGPVSKTTRGHRVAVRTRSNSVVLDDGYRWRKYGKKKKSVQGNPHPRCYYKCSTMGCPAKKRFERDYQDTSFLITTYEGVHNHGCYNMRLYNLHTRLCNDHRANYMEDAADSAKTISPTKGYEDVFEAPIQDIGVQPEYEGIPEALIRDESQQSADPQPSELAIRMSESPPSPIGSTPWSEVYDCDFKEQELKDDSDKRLLCCRRNLSRWKELIRVPSTGLEVPPDDGFSWRKCGQKEILGSKYPRAYYRCTHRNVQDCMATKQVQRSDDDPTIFEITYHGRHTCTLASHVVPSPGPLENQDHGTSSVRSTYWKVFSMLNCNTSLVAEPQPSEQAIRMSDSQPPRIGSTPRSEVHDCDFEEQELKGDSKKRKTPSRWTELIRVPSTGLEVPPDDGFSWRKCGQKEVLGTKYPRAYYRCTHRNVQNCWATKQVKRSDDDPTIFEITYCGRHTCTLASHVVPSPGPLKNQDQGTCSVLSTYCKAFSMLNCNTSLVAEAQPSEQAIRMSESQPPRIGSTPQSEVHDCDFEEQELEDDSKKRKTLSRWTELIRVPSTGLEVPPDDGFSWRKYEQKEILGSKYTRSY</sequence>
<feature type="domain" description="WRKY" evidence="10">
    <location>
        <begin position="1818"/>
        <end position="1840"/>
    </location>
</feature>
<evidence type="ECO:0000256" key="5">
    <source>
        <dbReference type="ARBA" id="ARBA00023125"/>
    </source>
</evidence>
<dbReference type="Gene3D" id="2.20.25.80">
    <property type="entry name" value="WRKY domain"/>
    <property type="match status" value="4"/>
</dbReference>
<evidence type="ECO:0000313" key="11">
    <source>
        <dbReference type="Proteomes" id="UP000515121"/>
    </source>
</evidence>
<dbReference type="InterPro" id="IPR036576">
    <property type="entry name" value="WRKY_dom_sf"/>
</dbReference>
<feature type="region of interest" description="Disordered" evidence="9">
    <location>
        <begin position="1765"/>
        <end position="1797"/>
    </location>
</feature>
<dbReference type="PROSITE" id="PS50811">
    <property type="entry name" value="WRKY"/>
    <property type="match status" value="4"/>
</dbReference>
<dbReference type="GO" id="GO:0010150">
    <property type="term" value="P:leaf senescence"/>
    <property type="evidence" value="ECO:0007669"/>
    <property type="project" value="UniProtKB-ARBA"/>
</dbReference>
<dbReference type="InterPro" id="IPR003657">
    <property type="entry name" value="WRKY_dom"/>
</dbReference>
<keyword evidence="6" id="KW-0804">Transcription</keyword>
<reference evidence="12" key="1">
    <citation type="submission" date="2025-08" db="UniProtKB">
        <authorList>
            <consortium name="RefSeq"/>
        </authorList>
    </citation>
    <scope>IDENTIFICATION</scope>
    <source>
        <tissue evidence="12">Fruit stalk</tissue>
    </source>
</reference>
<keyword evidence="7" id="KW-0539">Nucleus</keyword>
<dbReference type="RefSeq" id="XP_022769607.1">
    <property type="nucleotide sequence ID" value="XM_022913872.1"/>
</dbReference>
<dbReference type="GO" id="GO:0009751">
    <property type="term" value="P:response to salicylic acid"/>
    <property type="evidence" value="ECO:0007669"/>
    <property type="project" value="UniProtKB-ARBA"/>
</dbReference>
<keyword evidence="11" id="KW-1185">Reference proteome</keyword>
<feature type="domain" description="WRKY" evidence="10">
    <location>
        <begin position="1651"/>
        <end position="1713"/>
    </location>
</feature>
<dbReference type="OrthoDB" id="998760at2759"/>
<evidence type="ECO:0000256" key="7">
    <source>
        <dbReference type="ARBA" id="ARBA00023242"/>
    </source>
</evidence>
<dbReference type="InterPro" id="IPR057135">
    <property type="entry name" value="At4g27190-like_LRR"/>
</dbReference>
<evidence type="ECO:0000256" key="1">
    <source>
        <dbReference type="ARBA" id="ARBA00004123"/>
    </source>
</evidence>
<dbReference type="SMART" id="SM00774">
    <property type="entry name" value="WRKY"/>
    <property type="match status" value="3"/>
</dbReference>
<evidence type="ECO:0000256" key="2">
    <source>
        <dbReference type="ARBA" id="ARBA00022614"/>
    </source>
</evidence>
<dbReference type="SMART" id="SM00369">
    <property type="entry name" value="LRR_TYP"/>
    <property type="match status" value="4"/>
</dbReference>
<evidence type="ECO:0000256" key="3">
    <source>
        <dbReference type="ARBA" id="ARBA00022737"/>
    </source>
</evidence>
<dbReference type="Pfam" id="PF23247">
    <property type="entry name" value="LRR_RPS2"/>
    <property type="match status" value="2"/>
</dbReference>
<evidence type="ECO:0000313" key="12">
    <source>
        <dbReference type="RefSeq" id="XP_022769607.1"/>
    </source>
</evidence>
<dbReference type="InterPro" id="IPR044810">
    <property type="entry name" value="WRKY_plant"/>
</dbReference>
<dbReference type="KEGG" id="dzi:111313193"/>
<dbReference type="GO" id="GO:0042542">
    <property type="term" value="P:response to hydrogen peroxide"/>
    <property type="evidence" value="ECO:0007669"/>
    <property type="project" value="UniProtKB-ARBA"/>
</dbReference>
<keyword evidence="3" id="KW-0677">Repeat</keyword>
<dbReference type="InterPro" id="IPR055414">
    <property type="entry name" value="LRR_R13L4/SHOC2-like"/>
</dbReference>
<dbReference type="Pfam" id="PF23598">
    <property type="entry name" value="LRR_14"/>
    <property type="match status" value="2"/>
</dbReference>
<dbReference type="Proteomes" id="UP000515121">
    <property type="component" value="Unplaced"/>
</dbReference>
<keyword evidence="2" id="KW-0433">Leucine-rich repeat</keyword>
<gene>
    <name evidence="12" type="primary">LOC111313193</name>
</gene>
<feature type="domain" description="WRKY" evidence="10">
    <location>
        <begin position="1484"/>
        <end position="1546"/>
    </location>
</feature>
<dbReference type="GO" id="GO:0005634">
    <property type="term" value="C:nucleus"/>
    <property type="evidence" value="ECO:0007669"/>
    <property type="project" value="UniProtKB-SubCell"/>
</dbReference>
<dbReference type="SUPFAM" id="SSF118290">
    <property type="entry name" value="WRKY DNA-binding domain"/>
    <property type="match status" value="4"/>
</dbReference>
<evidence type="ECO:0000256" key="9">
    <source>
        <dbReference type="SAM" id="MobiDB-lite"/>
    </source>
</evidence>
<dbReference type="GO" id="GO:0003700">
    <property type="term" value="F:DNA-binding transcription factor activity"/>
    <property type="evidence" value="ECO:0007669"/>
    <property type="project" value="InterPro"/>
</dbReference>
<proteinExistence type="inferred from homology"/>
<dbReference type="PANTHER" id="PTHR32096">
    <property type="entry name" value="WRKY TRANSCRIPTION FACTOR 30-RELATED-RELATED"/>
    <property type="match status" value="1"/>
</dbReference>
<dbReference type="GO" id="GO:0010193">
    <property type="term" value="P:response to ozone"/>
    <property type="evidence" value="ECO:0007669"/>
    <property type="project" value="UniProtKB-ARBA"/>
</dbReference>